<dbReference type="PANTHER" id="PTHR21047">
    <property type="entry name" value="DTDP-6-DEOXY-D-GLUCOSE-3,5 EPIMERASE"/>
    <property type="match status" value="1"/>
</dbReference>
<reference evidence="1" key="1">
    <citation type="submission" date="2014-09" db="EMBL/GenBank/DDBJ databases">
        <authorList>
            <person name="Probst J Alexander"/>
        </authorList>
    </citation>
    <scope>NUCLEOTIDE SEQUENCE</scope>
</reference>
<sequence length="178" mass="20848">MLFNKTKLNGVYVIEQELKVDERGYFGRIFCREEMAEKGLNFNIVQINHSLTKEKGSIRGMHFQKEPDAEDKIVQCLKGAVYDIAVDIRENSPTFGHWVAEELTEENKKMIYIPKGFAHGFQTLTDNCFLQYFMSEFYSPEHASGVRWNDPFFNINWSIKNPTVISEKDQNWPLIKRI</sequence>
<dbReference type="EC" id="5.1.3.13" evidence="1"/>
<dbReference type="GO" id="GO:0005829">
    <property type="term" value="C:cytosol"/>
    <property type="evidence" value="ECO:0007669"/>
    <property type="project" value="TreeGrafter"/>
</dbReference>
<name>A0A098E6P2_9ZZZZ</name>
<dbReference type="InterPro" id="IPR014710">
    <property type="entry name" value="RmlC-like_jellyroll"/>
</dbReference>
<protein>
    <submittedName>
        <fullName evidence="1">dTDP-4-dehydrorhamnose 3,5-epimerase</fullName>
        <ecNumber evidence="1">5.1.3.13</ecNumber>
    </submittedName>
</protein>
<dbReference type="GO" id="GO:0008830">
    <property type="term" value="F:dTDP-4-dehydrorhamnose 3,5-epimerase activity"/>
    <property type="evidence" value="ECO:0007669"/>
    <property type="project" value="UniProtKB-EC"/>
</dbReference>
<dbReference type="PANTHER" id="PTHR21047:SF2">
    <property type="entry name" value="THYMIDINE DIPHOSPHO-4-KETO-RHAMNOSE 3,5-EPIMERASE"/>
    <property type="match status" value="1"/>
</dbReference>
<gene>
    <name evidence="1" type="primary">rmlC</name>
    <name evidence="1" type="ORF">MSIBF_A1120003</name>
</gene>
<dbReference type="Gene3D" id="2.60.120.10">
    <property type="entry name" value="Jelly Rolls"/>
    <property type="match status" value="1"/>
</dbReference>
<dbReference type="GO" id="GO:0000271">
    <property type="term" value="P:polysaccharide biosynthetic process"/>
    <property type="evidence" value="ECO:0007669"/>
    <property type="project" value="TreeGrafter"/>
</dbReference>
<dbReference type="InterPro" id="IPR011051">
    <property type="entry name" value="RmlC_Cupin_sf"/>
</dbReference>
<accession>A0A098E6P2</accession>
<proteinExistence type="predicted"/>
<dbReference type="CDD" id="cd00438">
    <property type="entry name" value="cupin_RmlC"/>
    <property type="match status" value="1"/>
</dbReference>
<dbReference type="SUPFAM" id="SSF51182">
    <property type="entry name" value="RmlC-like cupins"/>
    <property type="match status" value="1"/>
</dbReference>
<dbReference type="InterPro" id="IPR000888">
    <property type="entry name" value="RmlC-like"/>
</dbReference>
<dbReference type="EMBL" id="CCXY01000016">
    <property type="protein sequence ID" value="CEG11084.1"/>
    <property type="molecule type" value="Genomic_DNA"/>
</dbReference>
<evidence type="ECO:0000313" key="1">
    <source>
        <dbReference type="EMBL" id="CEG11084.1"/>
    </source>
</evidence>
<keyword evidence="1" id="KW-0413">Isomerase</keyword>
<dbReference type="NCBIfam" id="TIGR01221">
    <property type="entry name" value="rmlC"/>
    <property type="match status" value="1"/>
</dbReference>
<dbReference type="Pfam" id="PF00908">
    <property type="entry name" value="dTDP_sugar_isom"/>
    <property type="match status" value="1"/>
</dbReference>
<dbReference type="AlphaFoldDB" id="A0A098E6P2"/>
<dbReference type="GO" id="GO:0019305">
    <property type="term" value="P:dTDP-rhamnose biosynthetic process"/>
    <property type="evidence" value="ECO:0007669"/>
    <property type="project" value="TreeGrafter"/>
</dbReference>
<organism evidence="1">
    <name type="scientific">groundwater metagenome</name>
    <dbReference type="NCBI Taxonomy" id="717931"/>
    <lineage>
        <taxon>unclassified sequences</taxon>
        <taxon>metagenomes</taxon>
        <taxon>ecological metagenomes</taxon>
    </lineage>
</organism>